<gene>
    <name evidence="2" type="ORF">FAM09_01230</name>
</gene>
<protein>
    <submittedName>
        <fullName evidence="2">Uncharacterized protein</fullName>
    </submittedName>
</protein>
<accession>A0A4S8HYZ6</accession>
<proteinExistence type="predicted"/>
<keyword evidence="3" id="KW-1185">Reference proteome</keyword>
<evidence type="ECO:0000313" key="3">
    <source>
        <dbReference type="Proteomes" id="UP000306918"/>
    </source>
</evidence>
<comment type="caution">
    <text evidence="2">The sequence shown here is derived from an EMBL/GenBank/DDBJ whole genome shotgun (WGS) entry which is preliminary data.</text>
</comment>
<name>A0A4S8HYZ6_9BACT</name>
<organism evidence="2 3">
    <name type="scientific">Niastella caeni</name>
    <dbReference type="NCBI Taxonomy" id="2569763"/>
    <lineage>
        <taxon>Bacteria</taxon>
        <taxon>Pseudomonadati</taxon>
        <taxon>Bacteroidota</taxon>
        <taxon>Chitinophagia</taxon>
        <taxon>Chitinophagales</taxon>
        <taxon>Chitinophagaceae</taxon>
        <taxon>Niastella</taxon>
    </lineage>
</organism>
<reference evidence="2 3" key="1">
    <citation type="submission" date="2019-04" db="EMBL/GenBank/DDBJ databases">
        <title>Niastella caeni sp. nov., isolated from activated sludge.</title>
        <authorList>
            <person name="Sheng M."/>
        </authorList>
    </citation>
    <scope>NUCLEOTIDE SEQUENCE [LARGE SCALE GENOMIC DNA]</scope>
    <source>
        <strain evidence="2 3">HX-2-15</strain>
    </source>
</reference>
<keyword evidence="1" id="KW-0472">Membrane</keyword>
<feature type="transmembrane region" description="Helical" evidence="1">
    <location>
        <begin position="46"/>
        <end position="63"/>
    </location>
</feature>
<evidence type="ECO:0000256" key="1">
    <source>
        <dbReference type="SAM" id="Phobius"/>
    </source>
</evidence>
<dbReference type="EMBL" id="STFF01000001">
    <property type="protein sequence ID" value="THU40765.1"/>
    <property type="molecule type" value="Genomic_DNA"/>
</dbReference>
<dbReference type="RefSeq" id="WP_136575257.1">
    <property type="nucleotide sequence ID" value="NZ_STFF01000001.1"/>
</dbReference>
<dbReference type="Proteomes" id="UP000306918">
    <property type="component" value="Unassembled WGS sequence"/>
</dbReference>
<evidence type="ECO:0000313" key="2">
    <source>
        <dbReference type="EMBL" id="THU40765.1"/>
    </source>
</evidence>
<sequence length="108" mass="11683">MESLYLHFDTPLADANKLAEDLQSYLANTQQITLARIKDNDNAQDFGATLVLVLGTPAILAIAKGIQTWLSKRNNITITIKNSQGEVVASGISGKDIPKVFEGAEKLI</sequence>
<keyword evidence="1" id="KW-0812">Transmembrane</keyword>
<dbReference type="OrthoDB" id="4559490at2"/>
<keyword evidence="1" id="KW-1133">Transmembrane helix</keyword>
<dbReference type="AlphaFoldDB" id="A0A4S8HYZ6"/>